<protein>
    <submittedName>
        <fullName evidence="2">Uncharacterized protein</fullName>
    </submittedName>
</protein>
<keyword evidence="2" id="KW-0614">Plasmid</keyword>
<geneLocation type="plasmid" evidence="2 3">
    <name>pI</name>
</geneLocation>
<reference evidence="2 3" key="1">
    <citation type="submission" date="2019-08" db="EMBL/GenBank/DDBJ databases">
        <authorList>
            <person name="Herpell B J."/>
        </authorList>
    </citation>
    <scope>NUCLEOTIDE SEQUENCE [LARGE SCALE GENOMIC DNA]</scope>
    <source>
        <strain evidence="3">Msb3</strain>
        <plasmid evidence="2 3">pI</plasmid>
    </source>
</reference>
<gene>
    <name evidence="2" type="ORF">PDMSB3_0214</name>
</gene>
<evidence type="ECO:0000313" key="2">
    <source>
        <dbReference type="EMBL" id="VVD31050.1"/>
    </source>
</evidence>
<organism evidence="2 3">
    <name type="scientific">Paraburkholderia dioscoreae</name>
    <dbReference type="NCBI Taxonomy" id="2604047"/>
    <lineage>
        <taxon>Bacteria</taxon>
        <taxon>Pseudomonadati</taxon>
        <taxon>Pseudomonadota</taxon>
        <taxon>Betaproteobacteria</taxon>
        <taxon>Burkholderiales</taxon>
        <taxon>Burkholderiaceae</taxon>
        <taxon>Paraburkholderia</taxon>
    </lineage>
</organism>
<dbReference type="Proteomes" id="UP000325811">
    <property type="component" value="Plasmid pI"/>
</dbReference>
<dbReference type="AlphaFoldDB" id="A0A5Q4ZQU2"/>
<accession>A0A5Q4ZQU2</accession>
<sequence>MIGRYAKPSDDRSVQLCPDESGGILDDVGVEVHRRTKAVTETREEVGTAVGHTTHHCGLNEECPQQAKYKTDHVFSACRCEFNR</sequence>
<name>A0A5Q4ZQU2_9BURK</name>
<dbReference type="EMBL" id="LR699555">
    <property type="protein sequence ID" value="VVD31050.1"/>
    <property type="molecule type" value="Genomic_DNA"/>
</dbReference>
<dbReference type="KEGG" id="pdio:PDMSB3_0214.2"/>
<feature type="region of interest" description="Disordered" evidence="1">
    <location>
        <begin position="1"/>
        <end position="20"/>
    </location>
</feature>
<keyword evidence="3" id="KW-1185">Reference proteome</keyword>
<proteinExistence type="predicted"/>
<evidence type="ECO:0000256" key="1">
    <source>
        <dbReference type="SAM" id="MobiDB-lite"/>
    </source>
</evidence>
<evidence type="ECO:0000313" key="3">
    <source>
        <dbReference type="Proteomes" id="UP000325811"/>
    </source>
</evidence>